<feature type="transmembrane region" description="Helical" evidence="10">
    <location>
        <begin position="246"/>
        <end position="266"/>
    </location>
</feature>
<dbReference type="Gene3D" id="3.30.565.10">
    <property type="entry name" value="Histidine kinase-like ATPase, C-terminal domain"/>
    <property type="match status" value="1"/>
</dbReference>
<dbReference type="SMART" id="SM00388">
    <property type="entry name" value="HisKA"/>
    <property type="match status" value="1"/>
</dbReference>
<sequence length="543" mass="58804">MTETAVPRWRISLRAKLALLALPLLALPWVGYRYVAEMEAFLVEGQQQALIGTARAVATALHERPQLLGMQEWTPSSRVAVDESLLPGEEVVDIEHVPLADPVAERRAVEEVQAILRGVQRSSSRISLVSRDLRVLALAGSLEAEPQSDTLAEPAWRRVWRALVARIVPAPGERIGADWTPTRGREVHDALLGIPGAQLRTTADGRALVLSAAHPIWGGSRVLGAVVVEERSDSVLSLRQHALERLLLFTLGGFGVVAVLVLGFATRLSSRIRRLRDEAERAIDGHGHIAAALPASAAGDEVGDLSRSFAALLDRLARHHTYLENMASRLSHELRTPIAVVRSSLENLQAEALPDGAQTYMGRAQAGLSRLSKILSRMSEASRLEQALASTETERFDLRAVVAECVGGYRMAHPQRAFEADLPPYPVWVRGAPDLAAQMLDKLVDNAVDFAEPGTPVRVVLRFELTTATLSVINRGPALPADLQARLFDPMVSGRKRDSSDEPHLGIGLYVARMIAAFHGGSLSAHNLPGGDGVCFSAVLRLS</sequence>
<dbReference type="InterPro" id="IPR003660">
    <property type="entry name" value="HAMP_dom"/>
</dbReference>
<dbReference type="Gene3D" id="1.10.287.130">
    <property type="match status" value="1"/>
</dbReference>
<keyword evidence="8 10" id="KW-1133">Transmembrane helix</keyword>
<evidence type="ECO:0000256" key="6">
    <source>
        <dbReference type="ARBA" id="ARBA00022692"/>
    </source>
</evidence>
<dbReference type="PROSITE" id="PS50109">
    <property type="entry name" value="HIS_KIN"/>
    <property type="match status" value="1"/>
</dbReference>
<evidence type="ECO:0000313" key="13">
    <source>
        <dbReference type="EMBL" id="MBD8502401.1"/>
    </source>
</evidence>
<accession>A0ABR9BB18</accession>
<evidence type="ECO:0000256" key="8">
    <source>
        <dbReference type="ARBA" id="ARBA00022989"/>
    </source>
</evidence>
<keyword evidence="7" id="KW-0418">Kinase</keyword>
<evidence type="ECO:0000259" key="12">
    <source>
        <dbReference type="PROSITE" id="PS50885"/>
    </source>
</evidence>
<dbReference type="InterPro" id="IPR005467">
    <property type="entry name" value="His_kinase_dom"/>
</dbReference>
<dbReference type="PROSITE" id="PS50885">
    <property type="entry name" value="HAMP"/>
    <property type="match status" value="1"/>
</dbReference>
<reference evidence="14" key="1">
    <citation type="submission" date="2023-07" db="EMBL/GenBank/DDBJ databases">
        <title>Thauera sp. CAU 1555 isolated from sand of Yaerae Beach.</title>
        <authorList>
            <person name="Kim W."/>
        </authorList>
    </citation>
    <scope>NUCLEOTIDE SEQUENCE [LARGE SCALE GENOMIC DNA]</scope>
    <source>
        <strain evidence="14">CAU 1555</strain>
    </source>
</reference>
<dbReference type="Proteomes" id="UP000603602">
    <property type="component" value="Unassembled WGS sequence"/>
</dbReference>
<keyword evidence="4" id="KW-0597">Phosphoprotein</keyword>
<dbReference type="EC" id="2.7.13.3" evidence="3"/>
<evidence type="ECO:0000256" key="1">
    <source>
        <dbReference type="ARBA" id="ARBA00000085"/>
    </source>
</evidence>
<dbReference type="PANTHER" id="PTHR45436">
    <property type="entry name" value="SENSOR HISTIDINE KINASE YKOH"/>
    <property type="match status" value="1"/>
</dbReference>
<dbReference type="EMBL" id="JACYTO010000001">
    <property type="protein sequence ID" value="MBD8502401.1"/>
    <property type="molecule type" value="Genomic_DNA"/>
</dbReference>
<dbReference type="InterPro" id="IPR003661">
    <property type="entry name" value="HisK_dim/P_dom"/>
</dbReference>
<gene>
    <name evidence="13" type="ORF">IFO67_05855</name>
</gene>
<evidence type="ECO:0000256" key="5">
    <source>
        <dbReference type="ARBA" id="ARBA00022679"/>
    </source>
</evidence>
<keyword evidence="10" id="KW-0472">Membrane</keyword>
<evidence type="ECO:0000313" key="14">
    <source>
        <dbReference type="Proteomes" id="UP000603602"/>
    </source>
</evidence>
<name>A0ABR9BB18_9RHOO</name>
<dbReference type="Pfam" id="PF00512">
    <property type="entry name" value="HisKA"/>
    <property type="match status" value="1"/>
</dbReference>
<keyword evidence="5" id="KW-0808">Transferase</keyword>
<evidence type="ECO:0000256" key="10">
    <source>
        <dbReference type="SAM" id="Phobius"/>
    </source>
</evidence>
<proteinExistence type="predicted"/>
<dbReference type="SUPFAM" id="SSF55874">
    <property type="entry name" value="ATPase domain of HSP90 chaperone/DNA topoisomerase II/histidine kinase"/>
    <property type="match status" value="1"/>
</dbReference>
<keyword evidence="6 10" id="KW-0812">Transmembrane</keyword>
<keyword evidence="9" id="KW-0902">Two-component regulatory system</keyword>
<feature type="domain" description="Histidine kinase" evidence="11">
    <location>
        <begin position="329"/>
        <end position="543"/>
    </location>
</feature>
<dbReference type="InterPro" id="IPR003594">
    <property type="entry name" value="HATPase_dom"/>
</dbReference>
<dbReference type="InterPro" id="IPR036097">
    <property type="entry name" value="HisK_dim/P_sf"/>
</dbReference>
<evidence type="ECO:0000256" key="3">
    <source>
        <dbReference type="ARBA" id="ARBA00012438"/>
    </source>
</evidence>
<dbReference type="RefSeq" id="WP_187717185.1">
    <property type="nucleotide sequence ID" value="NZ_JACTAH010000001.1"/>
</dbReference>
<keyword evidence="14" id="KW-1185">Reference proteome</keyword>
<evidence type="ECO:0000256" key="9">
    <source>
        <dbReference type="ARBA" id="ARBA00023012"/>
    </source>
</evidence>
<organism evidence="13 14">
    <name type="scientific">Thauera sedimentorum</name>
    <dbReference type="NCBI Taxonomy" id="2767595"/>
    <lineage>
        <taxon>Bacteria</taxon>
        <taxon>Pseudomonadati</taxon>
        <taxon>Pseudomonadota</taxon>
        <taxon>Betaproteobacteria</taxon>
        <taxon>Rhodocyclales</taxon>
        <taxon>Zoogloeaceae</taxon>
        <taxon>Thauera</taxon>
    </lineage>
</organism>
<dbReference type="SMART" id="SM00387">
    <property type="entry name" value="HATPase_c"/>
    <property type="match status" value="1"/>
</dbReference>
<dbReference type="PANTHER" id="PTHR45436:SF5">
    <property type="entry name" value="SENSOR HISTIDINE KINASE TRCS"/>
    <property type="match status" value="1"/>
</dbReference>
<evidence type="ECO:0000256" key="4">
    <source>
        <dbReference type="ARBA" id="ARBA00022553"/>
    </source>
</evidence>
<dbReference type="CDD" id="cd00082">
    <property type="entry name" value="HisKA"/>
    <property type="match status" value="1"/>
</dbReference>
<dbReference type="SUPFAM" id="SSF47384">
    <property type="entry name" value="Homodimeric domain of signal transducing histidine kinase"/>
    <property type="match status" value="1"/>
</dbReference>
<dbReference type="Gene3D" id="6.10.340.10">
    <property type="match status" value="1"/>
</dbReference>
<comment type="caution">
    <text evidence="13">The sequence shown here is derived from an EMBL/GenBank/DDBJ whole genome shotgun (WGS) entry which is preliminary data.</text>
</comment>
<dbReference type="InterPro" id="IPR036890">
    <property type="entry name" value="HATPase_C_sf"/>
</dbReference>
<evidence type="ECO:0000259" key="11">
    <source>
        <dbReference type="PROSITE" id="PS50109"/>
    </source>
</evidence>
<evidence type="ECO:0000256" key="7">
    <source>
        <dbReference type="ARBA" id="ARBA00022777"/>
    </source>
</evidence>
<comment type="catalytic activity">
    <reaction evidence="1">
        <text>ATP + protein L-histidine = ADP + protein N-phospho-L-histidine.</text>
        <dbReference type="EC" id="2.7.13.3"/>
    </reaction>
</comment>
<dbReference type="Pfam" id="PF02518">
    <property type="entry name" value="HATPase_c"/>
    <property type="match status" value="1"/>
</dbReference>
<protein>
    <recommendedName>
        <fullName evidence="3">histidine kinase</fullName>
        <ecNumber evidence="3">2.7.13.3</ecNumber>
    </recommendedName>
</protein>
<comment type="subcellular location">
    <subcellularLocation>
        <location evidence="2">Membrane</location>
    </subcellularLocation>
</comment>
<evidence type="ECO:0000256" key="2">
    <source>
        <dbReference type="ARBA" id="ARBA00004370"/>
    </source>
</evidence>
<dbReference type="InterPro" id="IPR050428">
    <property type="entry name" value="TCS_sensor_his_kinase"/>
</dbReference>
<feature type="domain" description="HAMP" evidence="12">
    <location>
        <begin position="266"/>
        <end position="321"/>
    </location>
</feature>